<evidence type="ECO:0000313" key="11">
    <source>
        <dbReference type="EMBL" id="GJJ69926.1"/>
    </source>
</evidence>
<comment type="subcellular location">
    <subcellularLocation>
        <location evidence="2">Cell membrane</location>
        <topology evidence="2">Multi-pass membrane protein</topology>
    </subcellularLocation>
</comment>
<evidence type="ECO:0000313" key="12">
    <source>
        <dbReference type="Proteomes" id="UP000827284"/>
    </source>
</evidence>
<evidence type="ECO:0000256" key="3">
    <source>
        <dbReference type="ARBA" id="ARBA00022475"/>
    </source>
</evidence>
<dbReference type="PANTHER" id="PTHR28259:SF1">
    <property type="entry name" value="FLUORIDE EXPORT PROTEIN 1-RELATED"/>
    <property type="match status" value="1"/>
</dbReference>
<name>A0A9P3LTB5_9FUNG</name>
<comment type="function">
    <text evidence="1">Fluoride channel required for the rapid expulsion of cytoplasmic fluoride.</text>
</comment>
<feature type="transmembrane region" description="Helical" evidence="10">
    <location>
        <begin position="431"/>
        <end position="454"/>
    </location>
</feature>
<reference evidence="11" key="1">
    <citation type="submission" date="2021-11" db="EMBL/GenBank/DDBJ databases">
        <authorList>
            <person name="Herlambang A."/>
            <person name="Guo Y."/>
            <person name="Takashima Y."/>
            <person name="Nishizawa T."/>
        </authorList>
    </citation>
    <scope>NUCLEOTIDE SEQUENCE</scope>
    <source>
        <strain evidence="11">E1425</strain>
    </source>
</reference>
<feature type="transmembrane region" description="Helical" evidence="10">
    <location>
        <begin position="300"/>
        <end position="319"/>
    </location>
</feature>
<evidence type="ECO:0000256" key="8">
    <source>
        <dbReference type="ARBA" id="ARBA00035585"/>
    </source>
</evidence>
<evidence type="ECO:0000256" key="4">
    <source>
        <dbReference type="ARBA" id="ARBA00022692"/>
    </source>
</evidence>
<feature type="compositionally biased region" description="Low complexity" evidence="9">
    <location>
        <begin position="242"/>
        <end position="258"/>
    </location>
</feature>
<dbReference type="AlphaFoldDB" id="A0A9P3LTB5"/>
<dbReference type="GO" id="GO:1903425">
    <property type="term" value="F:fluoride transmembrane transporter activity"/>
    <property type="evidence" value="ECO:0007669"/>
    <property type="project" value="TreeGrafter"/>
</dbReference>
<feature type="transmembrane region" description="Helical" evidence="10">
    <location>
        <begin position="123"/>
        <end position="152"/>
    </location>
</feature>
<gene>
    <name evidence="11" type="ORF">EMPS_02275</name>
</gene>
<feature type="transmembrane region" description="Helical" evidence="10">
    <location>
        <begin position="331"/>
        <end position="348"/>
    </location>
</feature>
<comment type="catalytic activity">
    <reaction evidence="8">
        <text>fluoride(in) = fluoride(out)</text>
        <dbReference type="Rhea" id="RHEA:76159"/>
        <dbReference type="ChEBI" id="CHEBI:17051"/>
    </reaction>
    <physiologicalReaction direction="left-to-right" evidence="8">
        <dbReference type="Rhea" id="RHEA:76160"/>
    </physiologicalReaction>
</comment>
<reference evidence="11" key="2">
    <citation type="journal article" date="2022" name="Microbiol. Resour. Announc.">
        <title>Whole-Genome Sequence of Entomortierella parvispora E1425, a Mucoromycotan Fungus Associated with Burkholderiaceae-Related Endosymbiotic Bacteria.</title>
        <authorList>
            <person name="Herlambang A."/>
            <person name="Guo Y."/>
            <person name="Takashima Y."/>
            <person name="Narisawa K."/>
            <person name="Ohta H."/>
            <person name="Nishizawa T."/>
        </authorList>
    </citation>
    <scope>NUCLEOTIDE SEQUENCE</scope>
    <source>
        <strain evidence="11">E1425</strain>
    </source>
</reference>
<evidence type="ECO:0000256" key="10">
    <source>
        <dbReference type="SAM" id="Phobius"/>
    </source>
</evidence>
<feature type="transmembrane region" description="Helical" evidence="10">
    <location>
        <begin position="164"/>
        <end position="183"/>
    </location>
</feature>
<comment type="caution">
    <text evidence="11">The sequence shown here is derived from an EMBL/GenBank/DDBJ whole genome shotgun (WGS) entry which is preliminary data.</text>
</comment>
<evidence type="ECO:0000256" key="1">
    <source>
        <dbReference type="ARBA" id="ARBA00002598"/>
    </source>
</evidence>
<keyword evidence="4 10" id="KW-0812">Transmembrane</keyword>
<evidence type="ECO:0000256" key="6">
    <source>
        <dbReference type="ARBA" id="ARBA00023136"/>
    </source>
</evidence>
<dbReference type="GO" id="GO:0005886">
    <property type="term" value="C:plasma membrane"/>
    <property type="evidence" value="ECO:0007669"/>
    <property type="project" value="UniProtKB-SubCell"/>
</dbReference>
<keyword evidence="5 10" id="KW-1133">Transmembrane helix</keyword>
<keyword evidence="3" id="KW-1003">Cell membrane</keyword>
<proteinExistence type="inferred from homology"/>
<feature type="transmembrane region" description="Helical" evidence="10">
    <location>
        <begin position="48"/>
        <end position="68"/>
    </location>
</feature>
<evidence type="ECO:0000256" key="9">
    <source>
        <dbReference type="SAM" id="MobiDB-lite"/>
    </source>
</evidence>
<dbReference type="InterPro" id="IPR003691">
    <property type="entry name" value="FluC"/>
</dbReference>
<evidence type="ECO:0000256" key="7">
    <source>
        <dbReference type="ARBA" id="ARBA00035120"/>
    </source>
</evidence>
<keyword evidence="12" id="KW-1185">Reference proteome</keyword>
<feature type="transmembrane region" description="Helical" evidence="10">
    <location>
        <begin position="80"/>
        <end position="103"/>
    </location>
</feature>
<dbReference type="Proteomes" id="UP000827284">
    <property type="component" value="Unassembled WGS sequence"/>
</dbReference>
<comment type="similarity">
    <text evidence="7">Belongs to the fluoride channel Fluc/FEX (TC 1.A.43) family.</text>
</comment>
<protein>
    <submittedName>
        <fullName evidence="11">Fluoride exporter</fullName>
    </submittedName>
</protein>
<dbReference type="Pfam" id="PF02537">
    <property type="entry name" value="CRCB"/>
    <property type="match status" value="2"/>
</dbReference>
<dbReference type="OrthoDB" id="409792at2759"/>
<accession>A0A9P3LTB5</accession>
<feature type="region of interest" description="Disordered" evidence="9">
    <location>
        <begin position="239"/>
        <end position="258"/>
    </location>
</feature>
<evidence type="ECO:0000256" key="2">
    <source>
        <dbReference type="ARBA" id="ARBA00004651"/>
    </source>
</evidence>
<feature type="transmembrane region" description="Helical" evidence="10">
    <location>
        <begin position="360"/>
        <end position="382"/>
    </location>
</feature>
<sequence>MHSPSTPANDEIIGTLPSHNGTLSKESIIAEPSKSRSHGLYISRKFNVLQPAIIIPFAILGLLIRLGLNSIQTFAGQQVFALVWPQFVGCMIMGALVATRDWIEKGFGLLDYKDKAKGHWLGPYFYVALSSGLCGSITTFSSWSVGTFVELINPARINRHPLQNILSALSEIAVTIAMSLVGLKFGKHLGQSLIKIVDDRMTPGEGPSFSEENLAAVLAEEDTNVMPGSTELAPSEVFTQMESPTDSSTQTETETQTSTQIQTYAQMQTPAQRSTAQSAAPKQEIIHIPSAPTLWTLHDWLFIVAGGALWLGVIFAAIWMPSASFRSWRHVAFACCFAPLGANLRWYMSRWNASSLRRFQFPLGTFAANILGSVILGAVVCMQHSVAIRGHSGAATACQVFGGLQDGLCGCLTTISTFTLELKTLPRKASYIYGITSVVVAQLVLLVILGSFVWTQSSIKDEQNGYLLSTCSM</sequence>
<dbReference type="PANTHER" id="PTHR28259">
    <property type="entry name" value="FLUORIDE EXPORT PROTEIN 1-RELATED"/>
    <property type="match status" value="1"/>
</dbReference>
<dbReference type="EMBL" id="BQFW01000003">
    <property type="protein sequence ID" value="GJJ69926.1"/>
    <property type="molecule type" value="Genomic_DNA"/>
</dbReference>
<evidence type="ECO:0000256" key="5">
    <source>
        <dbReference type="ARBA" id="ARBA00022989"/>
    </source>
</evidence>
<keyword evidence="6 10" id="KW-0472">Membrane</keyword>
<organism evidence="11 12">
    <name type="scientific">Entomortierella parvispora</name>
    <dbReference type="NCBI Taxonomy" id="205924"/>
    <lineage>
        <taxon>Eukaryota</taxon>
        <taxon>Fungi</taxon>
        <taxon>Fungi incertae sedis</taxon>
        <taxon>Mucoromycota</taxon>
        <taxon>Mortierellomycotina</taxon>
        <taxon>Mortierellomycetes</taxon>
        <taxon>Mortierellales</taxon>
        <taxon>Mortierellaceae</taxon>
        <taxon>Entomortierella</taxon>
    </lineage>
</organism>